<dbReference type="PANTHER" id="PTHR24559:SF430">
    <property type="entry name" value="RNA-DIRECTED DNA POLYMERASE"/>
    <property type="match status" value="1"/>
</dbReference>
<name>A0A833YGE4_JUGRE</name>
<comment type="caution">
    <text evidence="2">The sequence shown here is derived from an EMBL/GenBank/DDBJ whole genome shotgun (WGS) entry which is preliminary data.</text>
</comment>
<dbReference type="CDD" id="cd01647">
    <property type="entry name" value="RT_LTR"/>
    <property type="match status" value="1"/>
</dbReference>
<dbReference type="Pfam" id="PF00078">
    <property type="entry name" value="RVT_1"/>
    <property type="match status" value="1"/>
</dbReference>
<dbReference type="InterPro" id="IPR053134">
    <property type="entry name" value="RNA-dir_DNA_polymerase"/>
</dbReference>
<sequence length="239" mass="28350">MPGIGKEIIEHKLSINSKVRPVKQKKRNFSTEKYEAIAEEVDRLLTVRFIREAQYPNWLSNIVLVNKSNRKWRMCVDFTDLNKACQKDSFPLLRTDFIIDVTAGHKMFSFMDAYSRYKKIRMNKADQEKTDFITDLGLYCYKVMPFVLKNTGATYQRLVNKMFKDQIGRNMKVYVDDLLVKSLEFAQHIEDLEEAFQVLQRYQIKLNPTKCAFGVQLESLLDLWYQKEEFKQILRNSEQ</sequence>
<feature type="domain" description="Reverse transcriptase" evidence="1">
    <location>
        <begin position="66"/>
        <end position="215"/>
    </location>
</feature>
<evidence type="ECO:0000313" key="3">
    <source>
        <dbReference type="Proteomes" id="UP000619265"/>
    </source>
</evidence>
<dbReference type="EMBL" id="LIHL02000001">
    <property type="protein sequence ID" value="KAF5481950.1"/>
    <property type="molecule type" value="Genomic_DNA"/>
</dbReference>
<gene>
    <name evidence="2" type="ORF">F2P56_002559</name>
</gene>
<dbReference type="InterPro" id="IPR043502">
    <property type="entry name" value="DNA/RNA_pol_sf"/>
</dbReference>
<organism evidence="2 3">
    <name type="scientific">Juglans regia</name>
    <name type="common">English walnut</name>
    <dbReference type="NCBI Taxonomy" id="51240"/>
    <lineage>
        <taxon>Eukaryota</taxon>
        <taxon>Viridiplantae</taxon>
        <taxon>Streptophyta</taxon>
        <taxon>Embryophyta</taxon>
        <taxon>Tracheophyta</taxon>
        <taxon>Spermatophyta</taxon>
        <taxon>Magnoliopsida</taxon>
        <taxon>eudicotyledons</taxon>
        <taxon>Gunneridae</taxon>
        <taxon>Pentapetalae</taxon>
        <taxon>rosids</taxon>
        <taxon>fabids</taxon>
        <taxon>Fagales</taxon>
        <taxon>Juglandaceae</taxon>
        <taxon>Juglans</taxon>
    </lineage>
</organism>
<accession>A0A833YGE4</accession>
<dbReference type="SUPFAM" id="SSF56672">
    <property type="entry name" value="DNA/RNA polymerases"/>
    <property type="match status" value="1"/>
</dbReference>
<reference evidence="2" key="1">
    <citation type="submission" date="2015-10" db="EMBL/GenBank/DDBJ databases">
        <authorList>
            <person name="Martinez-Garcia P.J."/>
            <person name="Crepeau M.W."/>
            <person name="Puiu D."/>
            <person name="Gonzalez-Ibeas D."/>
            <person name="Whalen J."/>
            <person name="Stevens K."/>
            <person name="Paul R."/>
            <person name="Butterfield T."/>
            <person name="Britton M."/>
            <person name="Reagan R."/>
            <person name="Chakraborty S."/>
            <person name="Walawage S.L."/>
            <person name="Vasquez-Gross H.A."/>
            <person name="Cardeno C."/>
            <person name="Famula R."/>
            <person name="Pratt K."/>
            <person name="Kuruganti S."/>
            <person name="Aradhya M.K."/>
            <person name="Leslie C.A."/>
            <person name="Dandekar A.M."/>
            <person name="Salzberg S.L."/>
            <person name="Wegrzyn J.L."/>
            <person name="Langley C.H."/>
            <person name="Neale D.B."/>
        </authorList>
    </citation>
    <scope>NUCLEOTIDE SEQUENCE</scope>
    <source>
        <tissue evidence="2">Leaves</tissue>
    </source>
</reference>
<reference evidence="2" key="2">
    <citation type="submission" date="2020-03" db="EMBL/GenBank/DDBJ databases">
        <title>Walnut 2.0.</title>
        <authorList>
            <person name="Marrano A."/>
            <person name="Britton M."/>
            <person name="Zimin A.V."/>
            <person name="Zaini P.A."/>
            <person name="Workman R."/>
            <person name="Puiu D."/>
            <person name="Bianco L."/>
            <person name="Allen B.J."/>
            <person name="Troggio M."/>
            <person name="Leslie C.A."/>
            <person name="Timp W."/>
            <person name="Dendekar A."/>
            <person name="Salzberg S.L."/>
            <person name="Neale D.B."/>
        </authorList>
    </citation>
    <scope>NUCLEOTIDE SEQUENCE</scope>
    <source>
        <tissue evidence="2">Leaves</tissue>
    </source>
</reference>
<dbReference type="PANTHER" id="PTHR24559">
    <property type="entry name" value="TRANSPOSON TY3-I GAG-POL POLYPROTEIN"/>
    <property type="match status" value="1"/>
</dbReference>
<protein>
    <recommendedName>
        <fullName evidence="1">Reverse transcriptase domain-containing protein</fullName>
    </recommendedName>
</protein>
<dbReference type="InterPro" id="IPR043128">
    <property type="entry name" value="Rev_trsase/Diguanyl_cyclase"/>
</dbReference>
<dbReference type="AlphaFoldDB" id="A0A833YGE4"/>
<dbReference type="Gene3D" id="3.10.10.10">
    <property type="entry name" value="HIV Type 1 Reverse Transcriptase, subunit A, domain 1"/>
    <property type="match status" value="1"/>
</dbReference>
<evidence type="ECO:0000259" key="1">
    <source>
        <dbReference type="Pfam" id="PF00078"/>
    </source>
</evidence>
<dbReference type="Gene3D" id="3.30.70.270">
    <property type="match status" value="1"/>
</dbReference>
<evidence type="ECO:0000313" key="2">
    <source>
        <dbReference type="EMBL" id="KAF5481950.1"/>
    </source>
</evidence>
<dbReference type="Gramene" id="Jr01_27660_p1">
    <property type="protein sequence ID" value="cds.Jr01_27660_p1"/>
    <property type="gene ID" value="Jr01_27660"/>
</dbReference>
<dbReference type="InterPro" id="IPR000477">
    <property type="entry name" value="RT_dom"/>
</dbReference>
<dbReference type="Proteomes" id="UP000619265">
    <property type="component" value="Unassembled WGS sequence"/>
</dbReference>
<proteinExistence type="predicted"/>